<dbReference type="CDD" id="cd03427">
    <property type="entry name" value="NUDIX_MTH1_Nudt1"/>
    <property type="match status" value="1"/>
</dbReference>
<comment type="catalytic activity">
    <reaction evidence="9">
        <text>8-oxo-dGTP + H2O = 8-oxo-dGMP + diphosphate + H(+)</text>
        <dbReference type="Rhea" id="RHEA:31575"/>
        <dbReference type="ChEBI" id="CHEBI:15377"/>
        <dbReference type="ChEBI" id="CHEBI:15378"/>
        <dbReference type="ChEBI" id="CHEBI:33019"/>
        <dbReference type="ChEBI" id="CHEBI:63224"/>
        <dbReference type="ChEBI" id="CHEBI:77896"/>
    </reaction>
    <physiologicalReaction direction="left-to-right" evidence="9">
        <dbReference type="Rhea" id="RHEA:31576"/>
    </physiologicalReaction>
</comment>
<dbReference type="Proteomes" id="UP000231162">
    <property type="component" value="Unassembled WGS sequence"/>
</dbReference>
<dbReference type="InterPro" id="IPR000086">
    <property type="entry name" value="NUDIX_hydrolase_dom"/>
</dbReference>
<evidence type="ECO:0000256" key="4">
    <source>
        <dbReference type="ARBA" id="ARBA00022723"/>
    </source>
</evidence>
<dbReference type="PANTHER" id="PTHR43758">
    <property type="entry name" value="7,8-DIHYDRO-8-OXOGUANINE TRIPHOSPHATASE"/>
    <property type="match status" value="1"/>
</dbReference>
<comment type="catalytic activity">
    <reaction evidence="10">
        <text>2-oxo-ATP + H2O = 2-oxo-AMP + diphosphate + H(+)</text>
        <dbReference type="Rhea" id="RHEA:67392"/>
        <dbReference type="ChEBI" id="CHEBI:15377"/>
        <dbReference type="ChEBI" id="CHEBI:15378"/>
        <dbReference type="ChEBI" id="CHEBI:33019"/>
        <dbReference type="ChEBI" id="CHEBI:71395"/>
        <dbReference type="ChEBI" id="CHEBI:172878"/>
    </reaction>
    <physiologicalReaction direction="left-to-right" evidence="10">
        <dbReference type="Rhea" id="RHEA:67393"/>
    </physiologicalReaction>
</comment>
<evidence type="ECO:0000256" key="1">
    <source>
        <dbReference type="ARBA" id="ARBA00001946"/>
    </source>
</evidence>
<evidence type="ECO:0000256" key="14">
    <source>
        <dbReference type="ARBA" id="ARBA00030634"/>
    </source>
</evidence>
<accession>A0A2M6R7M8</accession>
<comment type="catalytic activity">
    <reaction evidence="8">
        <text>2-oxo-dATP + H2O = 2-oxo-dAMP + diphosphate + H(+)</text>
        <dbReference type="Rhea" id="RHEA:31583"/>
        <dbReference type="ChEBI" id="CHEBI:15377"/>
        <dbReference type="ChEBI" id="CHEBI:15378"/>
        <dbReference type="ChEBI" id="CHEBI:33019"/>
        <dbReference type="ChEBI" id="CHEBI:63212"/>
        <dbReference type="ChEBI" id="CHEBI:77897"/>
        <dbReference type="EC" id="3.6.1.56"/>
    </reaction>
    <physiologicalReaction direction="left-to-right" evidence="8">
        <dbReference type="Rhea" id="RHEA:31584"/>
    </physiologicalReaction>
</comment>
<dbReference type="Pfam" id="PF00293">
    <property type="entry name" value="NUDIX"/>
    <property type="match status" value="1"/>
</dbReference>
<evidence type="ECO:0000256" key="17">
    <source>
        <dbReference type="ARBA" id="ARBA00032071"/>
    </source>
</evidence>
<protein>
    <recommendedName>
        <fullName evidence="12">Oxidized purine nucleoside triphosphate hydrolase</fullName>
        <ecNumber evidence="11">3.6.1.56</ecNumber>
    </recommendedName>
    <alternativeName>
        <fullName evidence="16">2-hydroxy-dATP diphosphatase</fullName>
    </alternativeName>
    <alternativeName>
        <fullName evidence="15">7,8-dihydro-8-oxoguanine triphosphatase</fullName>
    </alternativeName>
    <alternativeName>
        <fullName evidence="14">8-oxo-dGTPase</fullName>
    </alternativeName>
    <alternativeName>
        <fullName evidence="17">Methylated purine nucleoside triphosphate hydrolase</fullName>
    </alternativeName>
    <alternativeName>
        <fullName evidence="13">Nucleoside diphosphate-linked moiety X motif 1</fullName>
    </alternativeName>
</protein>
<evidence type="ECO:0000256" key="2">
    <source>
        <dbReference type="ARBA" id="ARBA00005582"/>
    </source>
</evidence>
<comment type="function">
    <text evidence="21">Oxidized purine nucleoside triphosphate hydrolase which is a prominent sanitizer of the oxidized nucleotide pool. Catalyzes the hydrolysis of 2-oxo-dATP (2-hydroxy-dATP) into 2-oxo-dAMP. Also has a significant hydrolase activity toward 2-oxo-ATP, 8-oxo-dGTP and 8-oxo-dATP. Through the hydrolysis of oxidized purine nucleoside triphosphates, prevents their incorporation into DNA and the subsequent transversions A:T to C:G and G:C to T:A. Also catalyzes the hydrolysis of methylated purine nucleoside triphosphate preventing their integration into DNA. Through this antimutagenic activity protects cells from oxidative stress.</text>
</comment>
<evidence type="ECO:0000256" key="19">
    <source>
        <dbReference type="ARBA" id="ARBA00048894"/>
    </source>
</evidence>
<comment type="catalytic activity">
    <reaction evidence="20">
        <text>N(6)-methyl-dATP + H2O = N(6)-methyl-dAMP + diphosphate + H(+)</text>
        <dbReference type="Rhea" id="RHEA:67604"/>
        <dbReference type="ChEBI" id="CHEBI:15377"/>
        <dbReference type="ChEBI" id="CHEBI:15378"/>
        <dbReference type="ChEBI" id="CHEBI:33019"/>
        <dbReference type="ChEBI" id="CHEBI:169976"/>
        <dbReference type="ChEBI" id="CHEBI:172872"/>
    </reaction>
    <physiologicalReaction direction="left-to-right" evidence="20">
        <dbReference type="Rhea" id="RHEA:67605"/>
    </physiologicalReaction>
</comment>
<organism evidence="23 24">
    <name type="scientific">Candidatus Berkelbacteria bacterium CG10_big_fil_rev_8_21_14_0_10_43_14</name>
    <dbReference type="NCBI Taxonomy" id="1974515"/>
    <lineage>
        <taxon>Bacteria</taxon>
        <taxon>Candidatus Berkelbacteria</taxon>
    </lineage>
</organism>
<comment type="subunit">
    <text evidence="3">Monomer.</text>
</comment>
<dbReference type="PANTHER" id="PTHR43758:SF2">
    <property type="entry name" value="OXIDIZED PURINE NUCLEOSIDE TRIPHOSPHATE HYDROLASE"/>
    <property type="match status" value="1"/>
</dbReference>
<evidence type="ECO:0000256" key="7">
    <source>
        <dbReference type="ARBA" id="ARBA00024448"/>
    </source>
</evidence>
<dbReference type="AlphaFoldDB" id="A0A2M6R7M8"/>
<keyword evidence="6" id="KW-0460">Magnesium</keyword>
<dbReference type="SUPFAM" id="SSF55811">
    <property type="entry name" value="Nudix"/>
    <property type="match status" value="1"/>
</dbReference>
<evidence type="ECO:0000256" key="20">
    <source>
        <dbReference type="ARBA" id="ARBA00049032"/>
    </source>
</evidence>
<name>A0A2M6R7M8_9BACT</name>
<evidence type="ECO:0000256" key="18">
    <source>
        <dbReference type="ARBA" id="ARBA00048002"/>
    </source>
</evidence>
<gene>
    <name evidence="23" type="ORF">COT79_03710</name>
</gene>
<comment type="cofactor">
    <cofactor evidence="1">
        <name>Mg(2+)</name>
        <dbReference type="ChEBI" id="CHEBI:18420"/>
    </cofactor>
</comment>
<evidence type="ECO:0000313" key="23">
    <source>
        <dbReference type="EMBL" id="PIS06608.1"/>
    </source>
</evidence>
<evidence type="ECO:0000256" key="9">
    <source>
        <dbReference type="ARBA" id="ARBA00024486"/>
    </source>
</evidence>
<dbReference type="InterPro" id="IPR015797">
    <property type="entry name" value="NUDIX_hydrolase-like_dom_sf"/>
</dbReference>
<dbReference type="GO" id="GO:0008828">
    <property type="term" value="F:dATP diphosphatase activity"/>
    <property type="evidence" value="ECO:0007669"/>
    <property type="project" value="UniProtKB-EC"/>
</dbReference>
<dbReference type="GO" id="GO:0005737">
    <property type="term" value="C:cytoplasm"/>
    <property type="evidence" value="ECO:0007669"/>
    <property type="project" value="TreeGrafter"/>
</dbReference>
<evidence type="ECO:0000256" key="10">
    <source>
        <dbReference type="ARBA" id="ARBA00024596"/>
    </source>
</evidence>
<evidence type="ECO:0000259" key="22">
    <source>
        <dbReference type="PROSITE" id="PS51462"/>
    </source>
</evidence>
<dbReference type="PROSITE" id="PS51462">
    <property type="entry name" value="NUDIX"/>
    <property type="match status" value="1"/>
</dbReference>
<reference evidence="24" key="1">
    <citation type="submission" date="2017-09" db="EMBL/GenBank/DDBJ databases">
        <title>Depth-based differentiation of microbial function through sediment-hosted aquifers and enrichment of novel symbionts in the deep terrestrial subsurface.</title>
        <authorList>
            <person name="Probst A.J."/>
            <person name="Ladd B."/>
            <person name="Jarett J.K."/>
            <person name="Geller-Mcgrath D.E."/>
            <person name="Sieber C.M.K."/>
            <person name="Emerson J.B."/>
            <person name="Anantharaman K."/>
            <person name="Thomas B.C."/>
            <person name="Malmstrom R."/>
            <person name="Stieglmeier M."/>
            <person name="Klingl A."/>
            <person name="Woyke T."/>
            <person name="Ryan C.M."/>
            <person name="Banfield J.F."/>
        </authorList>
    </citation>
    <scope>NUCLEOTIDE SEQUENCE [LARGE SCALE GENOMIC DNA]</scope>
</reference>
<evidence type="ECO:0000256" key="16">
    <source>
        <dbReference type="ARBA" id="ARBA00031927"/>
    </source>
</evidence>
<feature type="domain" description="Nudix hydrolase" evidence="22">
    <location>
        <begin position="1"/>
        <end position="129"/>
    </location>
</feature>
<evidence type="ECO:0000256" key="3">
    <source>
        <dbReference type="ARBA" id="ARBA00011245"/>
    </source>
</evidence>
<dbReference type="GO" id="GO:0008413">
    <property type="term" value="F:8-oxo-7,8-dihydroguanosine triphosphate pyrophosphatase activity"/>
    <property type="evidence" value="ECO:0007669"/>
    <property type="project" value="InterPro"/>
</dbReference>
<evidence type="ECO:0000256" key="15">
    <source>
        <dbReference type="ARBA" id="ARBA00030682"/>
    </source>
</evidence>
<comment type="catalytic activity">
    <reaction evidence="19">
        <text>O(6)-methyl-dGTP + H2O = O(6)-methyl-dGMP + diphosphate + H(+)</text>
        <dbReference type="Rhea" id="RHEA:67600"/>
        <dbReference type="ChEBI" id="CHEBI:15377"/>
        <dbReference type="ChEBI" id="CHEBI:15378"/>
        <dbReference type="ChEBI" id="CHEBI:33019"/>
        <dbReference type="ChEBI" id="CHEBI:169974"/>
        <dbReference type="ChEBI" id="CHEBI:169975"/>
    </reaction>
    <physiologicalReaction direction="left-to-right" evidence="19">
        <dbReference type="Rhea" id="RHEA:67601"/>
    </physiologicalReaction>
</comment>
<dbReference type="InterPro" id="IPR003563">
    <property type="entry name" value="8ODP"/>
</dbReference>
<evidence type="ECO:0000256" key="6">
    <source>
        <dbReference type="ARBA" id="ARBA00022842"/>
    </source>
</evidence>
<dbReference type="EMBL" id="PEZX01000046">
    <property type="protein sequence ID" value="PIS06608.1"/>
    <property type="molecule type" value="Genomic_DNA"/>
</dbReference>
<evidence type="ECO:0000313" key="24">
    <source>
        <dbReference type="Proteomes" id="UP000231162"/>
    </source>
</evidence>
<comment type="catalytic activity">
    <reaction evidence="18">
        <text>N(6)-methyl-ATP + H2O = N(6)-methyl-AMP + diphosphate + H(+)</text>
        <dbReference type="Rhea" id="RHEA:67608"/>
        <dbReference type="ChEBI" id="CHEBI:15377"/>
        <dbReference type="ChEBI" id="CHEBI:15378"/>
        <dbReference type="ChEBI" id="CHEBI:33019"/>
        <dbReference type="ChEBI" id="CHEBI:144842"/>
        <dbReference type="ChEBI" id="CHEBI:172873"/>
    </reaction>
    <physiologicalReaction direction="left-to-right" evidence="18">
        <dbReference type="Rhea" id="RHEA:67609"/>
    </physiologicalReaction>
</comment>
<proteinExistence type="inferred from homology"/>
<sequence>MINQTLVFIQKQNNLLLGLKKRGFGEGRYNGIGGKVHDGESVVEAAKRECKEEIGVDVDALDQFGEVVFYPVKFPKGIKVYFFDAIDYRGEPTESEELKPEWFDKDKLPFDKMWDDDKQWMPLFLQGKKFTGTFWFDENDKVIRHELKEASKDEEIPSELSIVV</sequence>
<evidence type="ECO:0000256" key="8">
    <source>
        <dbReference type="ARBA" id="ARBA00024459"/>
    </source>
</evidence>
<comment type="similarity">
    <text evidence="2">Belongs to the Nudix hydrolase family.</text>
</comment>
<evidence type="ECO:0000256" key="5">
    <source>
        <dbReference type="ARBA" id="ARBA00022801"/>
    </source>
</evidence>
<keyword evidence="5" id="KW-0378">Hydrolase</keyword>
<comment type="catalytic activity">
    <reaction evidence="7">
        <text>8-oxo-dATP + H2O = 8-oxo-dAMP + diphosphate + H(+)</text>
        <dbReference type="Rhea" id="RHEA:65396"/>
        <dbReference type="ChEBI" id="CHEBI:15377"/>
        <dbReference type="ChEBI" id="CHEBI:15378"/>
        <dbReference type="ChEBI" id="CHEBI:33019"/>
        <dbReference type="ChEBI" id="CHEBI:71361"/>
        <dbReference type="ChEBI" id="CHEBI:172871"/>
    </reaction>
    <physiologicalReaction direction="left-to-right" evidence="7">
        <dbReference type="Rhea" id="RHEA:65397"/>
    </physiologicalReaction>
</comment>
<evidence type="ECO:0000256" key="21">
    <source>
        <dbReference type="ARBA" id="ARBA00053094"/>
    </source>
</evidence>
<evidence type="ECO:0000256" key="11">
    <source>
        <dbReference type="ARBA" id="ARBA00026103"/>
    </source>
</evidence>
<dbReference type="Gene3D" id="3.90.79.10">
    <property type="entry name" value="Nucleoside Triphosphate Pyrophosphohydrolase"/>
    <property type="match status" value="1"/>
</dbReference>
<comment type="caution">
    <text evidence="23">The sequence shown here is derived from an EMBL/GenBank/DDBJ whole genome shotgun (WGS) entry which is preliminary data.</text>
</comment>
<dbReference type="PRINTS" id="PR01403">
    <property type="entry name" value="8OXTPHPHTASE"/>
</dbReference>
<keyword evidence="4" id="KW-0479">Metal-binding</keyword>
<evidence type="ECO:0000256" key="12">
    <source>
        <dbReference type="ARBA" id="ARBA00026218"/>
    </source>
</evidence>
<dbReference type="GO" id="GO:0042262">
    <property type="term" value="P:DNA protection"/>
    <property type="evidence" value="ECO:0007669"/>
    <property type="project" value="InterPro"/>
</dbReference>
<dbReference type="EC" id="3.6.1.56" evidence="11"/>
<evidence type="ECO:0000256" key="13">
    <source>
        <dbReference type="ARBA" id="ARBA00029673"/>
    </source>
</evidence>
<dbReference type="GO" id="GO:0046872">
    <property type="term" value="F:metal ion binding"/>
    <property type="evidence" value="ECO:0007669"/>
    <property type="project" value="UniProtKB-KW"/>
</dbReference>